<sequence>MTATFGPGPHTLLLDGEPIAPLAVAENYRDRRRGLLGTDAVDGALWITRCPSVHMIGMRYPIDAAVLDRDGVVLHVTTLRPWVGLTRPRLAASATLEAAAGQLDRWGVRPGRRLAIRRAADR</sequence>
<keyword evidence="2" id="KW-1185">Reference proteome</keyword>
<name>A0A7Z0D8R2_9ACTN</name>
<dbReference type="Proteomes" id="UP000527616">
    <property type="component" value="Unassembled WGS sequence"/>
</dbReference>
<evidence type="ECO:0000313" key="1">
    <source>
        <dbReference type="EMBL" id="NYI70854.1"/>
    </source>
</evidence>
<dbReference type="InterPro" id="IPR003795">
    <property type="entry name" value="DUF192"/>
</dbReference>
<dbReference type="EMBL" id="JACBZS010000001">
    <property type="protein sequence ID" value="NYI70854.1"/>
    <property type="molecule type" value="Genomic_DNA"/>
</dbReference>
<reference evidence="1 2" key="1">
    <citation type="submission" date="2020-07" db="EMBL/GenBank/DDBJ databases">
        <title>Sequencing the genomes of 1000 actinobacteria strains.</title>
        <authorList>
            <person name="Klenk H.-P."/>
        </authorList>
    </citation>
    <scope>NUCLEOTIDE SEQUENCE [LARGE SCALE GENOMIC DNA]</scope>
    <source>
        <strain evidence="1 2">DSM 103164</strain>
    </source>
</reference>
<dbReference type="InterPro" id="IPR038695">
    <property type="entry name" value="Saro_0823-like_sf"/>
</dbReference>
<accession>A0A7Z0D8R2</accession>
<comment type="caution">
    <text evidence="1">The sequence shown here is derived from an EMBL/GenBank/DDBJ whole genome shotgun (WGS) entry which is preliminary data.</text>
</comment>
<proteinExistence type="predicted"/>
<dbReference type="RefSeq" id="WP_179444756.1">
    <property type="nucleotide sequence ID" value="NZ_JACBZS010000001.1"/>
</dbReference>
<dbReference type="Gene3D" id="2.60.120.1140">
    <property type="entry name" value="Protein of unknown function DUF192"/>
    <property type="match status" value="1"/>
</dbReference>
<organism evidence="1 2">
    <name type="scientific">Naumannella cuiyingiana</name>
    <dbReference type="NCBI Taxonomy" id="1347891"/>
    <lineage>
        <taxon>Bacteria</taxon>
        <taxon>Bacillati</taxon>
        <taxon>Actinomycetota</taxon>
        <taxon>Actinomycetes</taxon>
        <taxon>Propionibacteriales</taxon>
        <taxon>Propionibacteriaceae</taxon>
        <taxon>Naumannella</taxon>
    </lineage>
</organism>
<dbReference type="Pfam" id="PF02643">
    <property type="entry name" value="DUF192"/>
    <property type="match status" value="1"/>
</dbReference>
<dbReference type="AlphaFoldDB" id="A0A7Z0D8R2"/>
<gene>
    <name evidence="1" type="ORF">GGQ54_001414</name>
</gene>
<evidence type="ECO:0000313" key="2">
    <source>
        <dbReference type="Proteomes" id="UP000527616"/>
    </source>
</evidence>
<protein>
    <recommendedName>
        <fullName evidence="3">DUF192 domain-containing protein</fullName>
    </recommendedName>
</protein>
<evidence type="ECO:0008006" key="3">
    <source>
        <dbReference type="Google" id="ProtNLM"/>
    </source>
</evidence>